<reference evidence="6 7" key="1">
    <citation type="submission" date="2016-03" db="EMBL/GenBank/DDBJ databases">
        <title>Trachymyrmex septentrionalis WGS genome.</title>
        <authorList>
            <person name="Nygaard S."/>
            <person name="Hu H."/>
            <person name="Boomsma J."/>
            <person name="Zhang G."/>
        </authorList>
    </citation>
    <scope>NUCLEOTIDE SEQUENCE [LARGE SCALE GENOMIC DNA]</scope>
    <source>
        <strain evidence="6">Tsep2-gDNA-1</strain>
        <tissue evidence="6">Whole body</tissue>
    </source>
</reference>
<dbReference type="EMBL" id="KQ981497">
    <property type="protein sequence ID" value="KYN40932.1"/>
    <property type="molecule type" value="Genomic_DNA"/>
</dbReference>
<keyword evidence="7" id="KW-1185">Reference proteome</keyword>
<evidence type="ECO:0000313" key="6">
    <source>
        <dbReference type="EMBL" id="KYN40932.1"/>
    </source>
</evidence>
<dbReference type="InterPro" id="IPR014371">
    <property type="entry name" value="Oat_ACAT_DAG_ARE"/>
</dbReference>
<dbReference type="SUPFAM" id="SSF117856">
    <property type="entry name" value="AF0104/ALDC/Ptd012-like"/>
    <property type="match status" value="1"/>
</dbReference>
<dbReference type="PANTHER" id="PTHR10408">
    <property type="entry name" value="STEROL O-ACYLTRANSFERASE"/>
    <property type="match status" value="1"/>
</dbReference>
<evidence type="ECO:0000256" key="4">
    <source>
        <dbReference type="ARBA" id="ARBA00023315"/>
    </source>
</evidence>
<keyword evidence="5" id="KW-0812">Transmembrane</keyword>
<keyword evidence="5" id="KW-1133">Transmembrane helix</keyword>
<gene>
    <name evidence="6" type="ORF">ALC56_04665</name>
</gene>
<dbReference type="Gene3D" id="3.40.390.10">
    <property type="entry name" value="Collagenase (Catalytic Domain)"/>
    <property type="match status" value="1"/>
</dbReference>
<organism evidence="6 7">
    <name type="scientific">Trachymyrmex septentrionalis</name>
    <dbReference type="NCBI Taxonomy" id="34720"/>
    <lineage>
        <taxon>Eukaryota</taxon>
        <taxon>Metazoa</taxon>
        <taxon>Ecdysozoa</taxon>
        <taxon>Arthropoda</taxon>
        <taxon>Hexapoda</taxon>
        <taxon>Insecta</taxon>
        <taxon>Pterygota</taxon>
        <taxon>Neoptera</taxon>
        <taxon>Endopterygota</taxon>
        <taxon>Hymenoptera</taxon>
        <taxon>Apocrita</taxon>
        <taxon>Aculeata</taxon>
        <taxon>Formicoidea</taxon>
        <taxon>Formicidae</taxon>
        <taxon>Myrmicinae</taxon>
        <taxon>Trachymyrmex</taxon>
    </lineage>
</organism>
<dbReference type="GO" id="GO:0008203">
    <property type="term" value="P:cholesterol metabolic process"/>
    <property type="evidence" value="ECO:0007669"/>
    <property type="project" value="TreeGrafter"/>
</dbReference>
<feature type="transmembrane region" description="Helical" evidence="5">
    <location>
        <begin position="117"/>
        <end position="134"/>
    </location>
</feature>
<feature type="transmembrane region" description="Helical" evidence="5">
    <location>
        <begin position="209"/>
        <end position="225"/>
    </location>
</feature>
<keyword evidence="4 6" id="KW-0012">Acyltransferase</keyword>
<dbReference type="STRING" id="34720.A0A151JY44"/>
<keyword evidence="2 6" id="KW-0808">Transferase</keyword>
<comment type="subcellular location">
    <subcellularLocation>
        <location evidence="1">Endoplasmic reticulum membrane</location>
        <topology evidence="1">Multi-pass membrane protein</topology>
    </subcellularLocation>
</comment>
<evidence type="ECO:0000313" key="7">
    <source>
        <dbReference type="Proteomes" id="UP000078541"/>
    </source>
</evidence>
<keyword evidence="3" id="KW-0256">Endoplasmic reticulum</keyword>
<dbReference type="GO" id="GO:0008237">
    <property type="term" value="F:metallopeptidase activity"/>
    <property type="evidence" value="ECO:0007669"/>
    <property type="project" value="InterPro"/>
</dbReference>
<evidence type="ECO:0000256" key="2">
    <source>
        <dbReference type="ARBA" id="ARBA00022679"/>
    </source>
</evidence>
<evidence type="ECO:0000256" key="3">
    <source>
        <dbReference type="ARBA" id="ARBA00022824"/>
    </source>
</evidence>
<evidence type="ECO:0000256" key="5">
    <source>
        <dbReference type="SAM" id="Phobius"/>
    </source>
</evidence>
<protein>
    <submittedName>
        <fullName evidence="6">Sterol O-acyltransferase 1</fullName>
    </submittedName>
</protein>
<accession>A0A151JY44</accession>
<sequence length="493" mass="56834">MAEGPNGDTYTTDYLPYRQYSLNEPTLSKIAEVLQNGMQPLFQQLNVIASCPCLTTAPYNLAGVGLGGNTSIIEFLYLNDNVPWNRRTRDIREILTTSCNDSFVIGSSYATKPHIPYYGYFMLIFILFLLNTIAYDIMEYGTLSLFNFPFIITNSRWHQYIKRTLGKVLLLATCIFILSSMQASTFGVYAVFTLWAYFRSSAIRKLWDYSWISIFILYQILFIISSTKAMLDANLSVCCRIIVLIEQVRMIMKSYSFVRSVVSRFLSYESHSETLSPNILKFSQYLYFLFAPTLVYCEKYPRTKRIRWMVVIRNFVDGLTQSSREDSIMFAFVSNTNNKTVKLNIEDILAIQHLYGIKNPRLTTTITTTTQLPTSTTEIMTNKPEYIRELCGEIVVFVNNMVYIVDPSFLWRELLEQKLVILSIFNLEYCVNRLISSLIAITDNVDKKFSRLLNIASTVTKSASILKTMYDNESFDRNNIIECELIALVFGEH</sequence>
<dbReference type="Proteomes" id="UP000078541">
    <property type="component" value="Unassembled WGS sequence"/>
</dbReference>
<feature type="transmembrane region" description="Helical" evidence="5">
    <location>
        <begin position="169"/>
        <end position="197"/>
    </location>
</feature>
<dbReference type="GO" id="GO:0005789">
    <property type="term" value="C:endoplasmic reticulum membrane"/>
    <property type="evidence" value="ECO:0007669"/>
    <property type="project" value="UniProtKB-SubCell"/>
</dbReference>
<dbReference type="InterPro" id="IPR024079">
    <property type="entry name" value="MetalloPept_cat_dom_sf"/>
</dbReference>
<dbReference type="AlphaFoldDB" id="A0A151JY44"/>
<dbReference type="PANTHER" id="PTHR10408:SF8">
    <property type="entry name" value="O-ACYLTRANSFERASE"/>
    <property type="match status" value="1"/>
</dbReference>
<keyword evidence="5" id="KW-0472">Membrane</keyword>
<dbReference type="GO" id="GO:0008374">
    <property type="term" value="F:O-acyltransferase activity"/>
    <property type="evidence" value="ECO:0007669"/>
    <property type="project" value="InterPro"/>
</dbReference>
<evidence type="ECO:0000256" key="1">
    <source>
        <dbReference type="ARBA" id="ARBA00004477"/>
    </source>
</evidence>
<proteinExistence type="predicted"/>
<name>A0A151JY44_9HYME</name>